<protein>
    <recommendedName>
        <fullName evidence="5">Coenzyme Q-binding protein COQ10 START domain-containing protein</fullName>
    </recommendedName>
</protein>
<dbReference type="Pfam" id="PF03364">
    <property type="entry name" value="Polyketide_cyc"/>
    <property type="match status" value="1"/>
</dbReference>
<evidence type="ECO:0000256" key="3">
    <source>
        <dbReference type="ARBA" id="ARBA00024947"/>
    </source>
</evidence>
<dbReference type="OrthoDB" id="292693at2759"/>
<dbReference type="GO" id="GO:0048039">
    <property type="term" value="F:ubiquinone binding"/>
    <property type="evidence" value="ECO:0007669"/>
    <property type="project" value="InterPro"/>
</dbReference>
<name>M2MXL6_BAUPA</name>
<dbReference type="HOGENOM" id="CLU_079653_1_1_1"/>
<dbReference type="PANTHER" id="PTHR12901:SF10">
    <property type="entry name" value="COENZYME Q-BINDING PROTEIN COQ10, MITOCHONDRIAL"/>
    <property type="match status" value="1"/>
</dbReference>
<dbReference type="Gene3D" id="3.30.530.20">
    <property type="match status" value="1"/>
</dbReference>
<dbReference type="Proteomes" id="UP000011761">
    <property type="component" value="Unassembled WGS sequence"/>
</dbReference>
<gene>
    <name evidence="6" type="ORF">BAUCODRAFT_79936</name>
</gene>
<dbReference type="STRING" id="717646.M2MXL6"/>
<feature type="domain" description="Coenzyme Q-binding protein COQ10 START" evidence="5">
    <location>
        <begin position="61"/>
        <end position="222"/>
    </location>
</feature>
<dbReference type="GeneID" id="19117307"/>
<dbReference type="GO" id="GO:0005739">
    <property type="term" value="C:mitochondrion"/>
    <property type="evidence" value="ECO:0007669"/>
    <property type="project" value="TreeGrafter"/>
</dbReference>
<evidence type="ECO:0000313" key="6">
    <source>
        <dbReference type="EMBL" id="EMC91409.1"/>
    </source>
</evidence>
<comment type="function">
    <text evidence="3">Required for the function of coenzyme Q in the respiratory chain. May serve as a chaperone or may be involved in the transport of Q6 from its site of synthesis to the catalytic sites of the respiratory complexes.</text>
</comment>
<keyword evidence="7" id="KW-1185">Reference proteome</keyword>
<evidence type="ECO:0000259" key="5">
    <source>
        <dbReference type="Pfam" id="PF03364"/>
    </source>
</evidence>
<organism evidence="6 7">
    <name type="scientific">Baudoinia panamericana (strain UAMH 10762)</name>
    <name type="common">Angels' share fungus</name>
    <name type="synonym">Baudoinia compniacensis (strain UAMH 10762)</name>
    <dbReference type="NCBI Taxonomy" id="717646"/>
    <lineage>
        <taxon>Eukaryota</taxon>
        <taxon>Fungi</taxon>
        <taxon>Dikarya</taxon>
        <taxon>Ascomycota</taxon>
        <taxon>Pezizomycotina</taxon>
        <taxon>Dothideomycetes</taxon>
        <taxon>Dothideomycetidae</taxon>
        <taxon>Mycosphaerellales</taxon>
        <taxon>Teratosphaeriaceae</taxon>
        <taxon>Baudoinia</taxon>
    </lineage>
</organism>
<dbReference type="OMA" id="QLHAAMM"/>
<dbReference type="EMBL" id="KB445564">
    <property type="protein sequence ID" value="EMC91409.1"/>
    <property type="molecule type" value="Genomic_DNA"/>
</dbReference>
<comment type="subunit">
    <text evidence="2">Interacts with coenzyme Q.</text>
</comment>
<dbReference type="eggNOG" id="KOG3177">
    <property type="taxonomic scope" value="Eukaryota"/>
</dbReference>
<dbReference type="RefSeq" id="XP_007681485.1">
    <property type="nucleotide sequence ID" value="XM_007683295.1"/>
</dbReference>
<evidence type="ECO:0000256" key="1">
    <source>
        <dbReference type="ARBA" id="ARBA00006885"/>
    </source>
</evidence>
<sequence>MQVLRPLSATLSAPPVTSALQRSQRSAAAALTFQAHRRQRRTFVSNPFSAPQTLTASRTLQYPSSLIYEVISDVGSYSTFLPYCQESVVTKQSQPASDGKQYPEEAKLVIGFNDSVSETFTSRVYCVPGLSVEAVSGETNTTLSRSATQHHSQRPSPDTDPSRKATVLRHLLTRWTLRDELPAQPKTEVNLHIEFQFANPVYAALSSAAAPRVAEKMIEAFERRVKSVIEGPASVKGASANREGIVNMKV</sequence>
<dbReference type="SUPFAM" id="SSF55961">
    <property type="entry name" value="Bet v1-like"/>
    <property type="match status" value="1"/>
</dbReference>
<evidence type="ECO:0000256" key="2">
    <source>
        <dbReference type="ARBA" id="ARBA00011814"/>
    </source>
</evidence>
<dbReference type="CDD" id="cd07813">
    <property type="entry name" value="COQ10p_like"/>
    <property type="match status" value="1"/>
</dbReference>
<dbReference type="InterPro" id="IPR023393">
    <property type="entry name" value="START-like_dom_sf"/>
</dbReference>
<feature type="region of interest" description="Disordered" evidence="4">
    <location>
        <begin position="140"/>
        <end position="164"/>
    </location>
</feature>
<comment type="similarity">
    <text evidence="1">Belongs to the COQ10 family.</text>
</comment>
<dbReference type="AlphaFoldDB" id="M2MXL6"/>
<proteinExistence type="inferred from homology"/>
<feature type="compositionally biased region" description="Polar residues" evidence="4">
    <location>
        <begin position="140"/>
        <end position="156"/>
    </location>
</feature>
<accession>M2MXL6</accession>
<dbReference type="InterPro" id="IPR005031">
    <property type="entry name" value="COQ10_START"/>
</dbReference>
<evidence type="ECO:0000313" key="7">
    <source>
        <dbReference type="Proteomes" id="UP000011761"/>
    </source>
</evidence>
<dbReference type="InterPro" id="IPR044996">
    <property type="entry name" value="COQ10-like"/>
</dbReference>
<dbReference type="KEGG" id="bcom:BAUCODRAFT_79936"/>
<dbReference type="PANTHER" id="PTHR12901">
    <property type="entry name" value="SPERM PROTEIN HOMOLOG"/>
    <property type="match status" value="1"/>
</dbReference>
<reference evidence="6 7" key="1">
    <citation type="journal article" date="2012" name="PLoS Pathog.">
        <title>Diverse lifestyles and strategies of plant pathogenesis encoded in the genomes of eighteen Dothideomycetes fungi.</title>
        <authorList>
            <person name="Ohm R.A."/>
            <person name="Feau N."/>
            <person name="Henrissat B."/>
            <person name="Schoch C.L."/>
            <person name="Horwitz B.A."/>
            <person name="Barry K.W."/>
            <person name="Condon B.J."/>
            <person name="Copeland A.C."/>
            <person name="Dhillon B."/>
            <person name="Glaser F."/>
            <person name="Hesse C.N."/>
            <person name="Kosti I."/>
            <person name="LaButti K."/>
            <person name="Lindquist E.A."/>
            <person name="Lucas S."/>
            <person name="Salamov A.A."/>
            <person name="Bradshaw R.E."/>
            <person name="Ciuffetti L."/>
            <person name="Hamelin R.C."/>
            <person name="Kema G.H.J."/>
            <person name="Lawrence C."/>
            <person name="Scott J.A."/>
            <person name="Spatafora J.W."/>
            <person name="Turgeon B.G."/>
            <person name="de Wit P.J.G.M."/>
            <person name="Zhong S."/>
            <person name="Goodwin S.B."/>
            <person name="Grigoriev I.V."/>
        </authorList>
    </citation>
    <scope>NUCLEOTIDE SEQUENCE [LARGE SCALE GENOMIC DNA]</scope>
    <source>
        <strain evidence="6 7">UAMH 10762</strain>
    </source>
</reference>
<dbReference type="GO" id="GO:0045333">
    <property type="term" value="P:cellular respiration"/>
    <property type="evidence" value="ECO:0007669"/>
    <property type="project" value="InterPro"/>
</dbReference>
<evidence type="ECO:0000256" key="4">
    <source>
        <dbReference type="SAM" id="MobiDB-lite"/>
    </source>
</evidence>